<dbReference type="AlphaFoldDB" id="A0A8J3ICY3"/>
<organism evidence="2 3">
    <name type="scientific">Ktedonospora formicarum</name>
    <dbReference type="NCBI Taxonomy" id="2778364"/>
    <lineage>
        <taxon>Bacteria</taxon>
        <taxon>Bacillati</taxon>
        <taxon>Chloroflexota</taxon>
        <taxon>Ktedonobacteria</taxon>
        <taxon>Ktedonobacterales</taxon>
        <taxon>Ktedonobacteraceae</taxon>
        <taxon>Ktedonospora</taxon>
    </lineage>
</organism>
<proteinExistence type="predicted"/>
<reference evidence="2" key="1">
    <citation type="submission" date="2020-10" db="EMBL/GenBank/DDBJ databases">
        <title>Taxonomic study of unclassified bacteria belonging to the class Ktedonobacteria.</title>
        <authorList>
            <person name="Yabe S."/>
            <person name="Wang C.M."/>
            <person name="Zheng Y."/>
            <person name="Sakai Y."/>
            <person name="Cavaletti L."/>
            <person name="Monciardini P."/>
            <person name="Donadio S."/>
        </authorList>
    </citation>
    <scope>NUCLEOTIDE SEQUENCE</scope>
    <source>
        <strain evidence="2">SOSP1-1</strain>
    </source>
</reference>
<evidence type="ECO:0000313" key="3">
    <source>
        <dbReference type="Proteomes" id="UP000612362"/>
    </source>
</evidence>
<name>A0A8J3ICY3_9CHLR</name>
<evidence type="ECO:0000259" key="1">
    <source>
        <dbReference type="PROSITE" id="PS50011"/>
    </source>
</evidence>
<protein>
    <recommendedName>
        <fullName evidence="1">Protein kinase domain-containing protein</fullName>
    </recommendedName>
</protein>
<dbReference type="PROSITE" id="PS50011">
    <property type="entry name" value="PROTEIN_KINASE_DOM"/>
    <property type="match status" value="1"/>
</dbReference>
<gene>
    <name evidence="2" type="ORF">KSX_81310</name>
</gene>
<dbReference type="SUPFAM" id="SSF56112">
    <property type="entry name" value="Protein kinase-like (PK-like)"/>
    <property type="match status" value="1"/>
</dbReference>
<dbReference type="GO" id="GO:0005524">
    <property type="term" value="F:ATP binding"/>
    <property type="evidence" value="ECO:0007669"/>
    <property type="project" value="InterPro"/>
</dbReference>
<comment type="caution">
    <text evidence="2">The sequence shown here is derived from an EMBL/GenBank/DDBJ whole genome shotgun (WGS) entry which is preliminary data.</text>
</comment>
<accession>A0A8J3ICY3</accession>
<evidence type="ECO:0000313" key="2">
    <source>
        <dbReference type="EMBL" id="GHO49968.1"/>
    </source>
</evidence>
<dbReference type="Gene3D" id="1.10.510.10">
    <property type="entry name" value="Transferase(Phosphotransferase) domain 1"/>
    <property type="match status" value="1"/>
</dbReference>
<keyword evidence="3" id="KW-1185">Reference proteome</keyword>
<dbReference type="Proteomes" id="UP000612362">
    <property type="component" value="Unassembled WGS sequence"/>
</dbReference>
<dbReference type="InterPro" id="IPR000719">
    <property type="entry name" value="Prot_kinase_dom"/>
</dbReference>
<dbReference type="GO" id="GO:0004672">
    <property type="term" value="F:protein kinase activity"/>
    <property type="evidence" value="ECO:0007669"/>
    <property type="project" value="InterPro"/>
</dbReference>
<feature type="domain" description="Protein kinase" evidence="1">
    <location>
        <begin position="1"/>
        <end position="306"/>
    </location>
</feature>
<dbReference type="InterPro" id="IPR011009">
    <property type="entry name" value="Kinase-like_dom_sf"/>
</dbReference>
<sequence length="306" mass="34501">MLDIEGTPVFAKSIPLTDRERLPENSLSTANLFHLPPFYQYGVGSTGFGAWRELATHVMTTNEVLGRQCECFPLLYHWRVMPGPSPTQAPMSDEQAEIERMVAYWDGSPAVRERLEAIARASAQVVLFLEYIPQNLQQWLTAQVALGGEAIERAIASVERGLQTGIAVMKAMGLLHFDTHFHNILTDGRHLYFADFGLATSPRFELSEVEVAFLGLHMRHDECYTLTQLVNWLVMVYTDARSASVRNEYIRRYAEGADPINIPPSIAATIKRYAPIAAIMNDVYWKLHGESRTVPFPADEIQRVHP</sequence>
<dbReference type="EMBL" id="BNJF01000006">
    <property type="protein sequence ID" value="GHO49968.1"/>
    <property type="molecule type" value="Genomic_DNA"/>
</dbReference>